<feature type="compositionally biased region" description="Acidic residues" evidence="6">
    <location>
        <begin position="232"/>
        <end position="255"/>
    </location>
</feature>
<evidence type="ECO:0000256" key="6">
    <source>
        <dbReference type="SAM" id="MobiDB-lite"/>
    </source>
</evidence>
<dbReference type="InterPro" id="IPR013087">
    <property type="entry name" value="Znf_C2H2_type"/>
</dbReference>
<dbReference type="SMART" id="SM00717">
    <property type="entry name" value="SANT"/>
    <property type="match status" value="3"/>
</dbReference>
<reference evidence="11" key="1">
    <citation type="journal article" date="2020" name="Fungal Divers.">
        <title>Resolving the Mortierellaceae phylogeny through synthesis of multi-gene phylogenetics and phylogenomics.</title>
        <authorList>
            <person name="Vandepol N."/>
            <person name="Liber J."/>
            <person name="Desiro A."/>
            <person name="Na H."/>
            <person name="Kennedy M."/>
            <person name="Barry K."/>
            <person name="Grigoriev I.V."/>
            <person name="Miller A.N."/>
            <person name="O'Donnell K."/>
            <person name="Stajich J.E."/>
            <person name="Bonito G."/>
        </authorList>
    </citation>
    <scope>NUCLEOTIDE SEQUENCE</scope>
    <source>
        <strain evidence="11">NRRL 28262</strain>
    </source>
</reference>
<evidence type="ECO:0000259" key="9">
    <source>
        <dbReference type="PROSITE" id="PS51293"/>
    </source>
</evidence>
<dbReference type="SUPFAM" id="SSF57667">
    <property type="entry name" value="beta-beta-alpha zinc fingers"/>
    <property type="match status" value="1"/>
</dbReference>
<dbReference type="Pfam" id="PF00096">
    <property type="entry name" value="zf-C2H2"/>
    <property type="match status" value="1"/>
</dbReference>
<feature type="domain" description="Myb-like" evidence="7">
    <location>
        <begin position="121"/>
        <end position="171"/>
    </location>
</feature>
<keyword evidence="5" id="KW-0479">Metal-binding</keyword>
<feature type="compositionally biased region" description="Basic residues" evidence="6">
    <location>
        <begin position="174"/>
        <end position="186"/>
    </location>
</feature>
<dbReference type="Gene3D" id="3.30.160.60">
    <property type="entry name" value="Classic Zinc Finger"/>
    <property type="match status" value="1"/>
</dbReference>
<feature type="compositionally biased region" description="Basic and acidic residues" evidence="6">
    <location>
        <begin position="11"/>
        <end position="20"/>
    </location>
</feature>
<dbReference type="GO" id="GO:0008270">
    <property type="term" value="F:zinc ion binding"/>
    <property type="evidence" value="ECO:0007669"/>
    <property type="project" value="UniProtKB-KW"/>
</dbReference>
<dbReference type="PANTHER" id="PTHR46621:SF1">
    <property type="entry name" value="SNRNA-ACTIVATING PROTEIN COMPLEX SUBUNIT 4"/>
    <property type="match status" value="1"/>
</dbReference>
<dbReference type="PROSITE" id="PS51293">
    <property type="entry name" value="SANT"/>
    <property type="match status" value="1"/>
</dbReference>
<keyword evidence="5" id="KW-0862">Zinc</keyword>
<dbReference type="GO" id="GO:0001006">
    <property type="term" value="F:RNA polymerase III type 3 promoter sequence-specific DNA binding"/>
    <property type="evidence" value="ECO:0007669"/>
    <property type="project" value="TreeGrafter"/>
</dbReference>
<accession>A0AAD4H6J1</accession>
<dbReference type="GO" id="GO:0019185">
    <property type="term" value="C:snRNA-activating protein complex"/>
    <property type="evidence" value="ECO:0007669"/>
    <property type="project" value="TreeGrafter"/>
</dbReference>
<feature type="region of interest" description="Disordered" evidence="6">
    <location>
        <begin position="174"/>
        <end position="266"/>
    </location>
</feature>
<feature type="domain" description="HTH myb-type" evidence="10">
    <location>
        <begin position="126"/>
        <end position="175"/>
    </location>
</feature>
<evidence type="ECO:0000256" key="4">
    <source>
        <dbReference type="ARBA" id="ARBA00023242"/>
    </source>
</evidence>
<dbReference type="InterPro" id="IPR036236">
    <property type="entry name" value="Znf_C2H2_sf"/>
</dbReference>
<evidence type="ECO:0000256" key="3">
    <source>
        <dbReference type="ARBA" id="ARBA00023163"/>
    </source>
</evidence>
<evidence type="ECO:0000256" key="5">
    <source>
        <dbReference type="PROSITE-ProRule" id="PRU00042"/>
    </source>
</evidence>
<sequence>MDELLGTEDQMTPRKRDRGERIVWTPEEDEFLRAAVQTYGDKTEKWAKIAACVPGRTNKNCRKRWFHSLDPSLKKGPWTEEEDHLLRTGVQKFKGQWSKIAERIQGRTDDQCAKRWREGLDPHIDRAAWTPEDDVILLQKFEEFGSQWQKIALSFPGRPGLHCRNRWRKIQRSLNHMKRTHKRRRNQSTSRQDSTETQRLEALMDADDDDYQYSKRPGKQRHSSDDRTHDGLDEDDRGLDDSNDSGQSDQDDDRDDTGPDEEKPYGCAIPDCIFSSSSPSLLFYHFKASHHGTTVLKPFRCTMPGCEERKRYKNINGLQYHVTHAKNTPGHSGHGSVGPHDGIHTSSAADMTPPTTNTPTTATSTSSGVQVQAHSAEILTPQVELQNFSFMQAQPSSLPTPPTPAEIQAVAPALMKQQPLVSLQGFNIPHTPESLEDSVMASFPLDASSTQTQTQAQLQTQLQQLQHQLHPQLLPQLQPQLQSQLQQQQQQQQQQQHQVQLQPQLQPQLQSHLQPQSQPLMPQQLQHNHQLQSHNTTPLQCPELGCGQFFHAYGGLNTHMATQHGHRSMTMAMATEGTDSFGVDSISIPENDFDDMEIDLAYLASDSASPMEPGPLILEDPHLQKQLDSLTRDHGALSLDPTTPDTEQDLSMLSMSEMLFANHVSNSLSNVGSFDNRIHFGSHINVSSDDPWTLPSTPVTSANVSPRLTSMNLSTAPVVSGTGATTAMPTASPTTAPKPIVLKKFPCMIKDCPKSYGSNSALRVHMRNDHSGLGGTKVPKVASPGTANAGAGIAGLDYHPVTNAQMAPSMVSSHFQPVLGSVQVQVQHVDPKVVSQLKTTKAMKKSDEPSNKPYKCLVPGCGKGYTNINGLKNHLLQAHGSTPSKNP</sequence>
<comment type="caution">
    <text evidence="11">The sequence shown here is derived from an EMBL/GenBank/DDBJ whole genome shotgun (WGS) entry which is preliminary data.</text>
</comment>
<feature type="region of interest" description="Disordered" evidence="6">
    <location>
        <begin position="498"/>
        <end position="536"/>
    </location>
</feature>
<feature type="domain" description="SANT" evidence="9">
    <location>
        <begin position="73"/>
        <end position="112"/>
    </location>
</feature>
<dbReference type="InterPro" id="IPR017884">
    <property type="entry name" value="SANT_dom"/>
</dbReference>
<dbReference type="GO" id="GO:0000978">
    <property type="term" value="F:RNA polymerase II cis-regulatory region sequence-specific DNA binding"/>
    <property type="evidence" value="ECO:0007669"/>
    <property type="project" value="TreeGrafter"/>
</dbReference>
<evidence type="ECO:0000256" key="1">
    <source>
        <dbReference type="ARBA" id="ARBA00023015"/>
    </source>
</evidence>
<protein>
    <submittedName>
        <fullName evidence="11">Uncharacterized protein</fullName>
    </submittedName>
</protein>
<organism evidence="11 12">
    <name type="scientific">Linnemannia exigua</name>
    <dbReference type="NCBI Taxonomy" id="604196"/>
    <lineage>
        <taxon>Eukaryota</taxon>
        <taxon>Fungi</taxon>
        <taxon>Fungi incertae sedis</taxon>
        <taxon>Mucoromycota</taxon>
        <taxon>Mortierellomycotina</taxon>
        <taxon>Mortierellomycetes</taxon>
        <taxon>Mortierellales</taxon>
        <taxon>Mortierellaceae</taxon>
        <taxon>Linnemannia</taxon>
    </lineage>
</organism>
<evidence type="ECO:0000256" key="2">
    <source>
        <dbReference type="ARBA" id="ARBA00023125"/>
    </source>
</evidence>
<keyword evidence="4" id="KW-0539">Nucleus</keyword>
<feature type="compositionally biased region" description="Low complexity" evidence="6">
    <location>
        <begin position="498"/>
        <end position="535"/>
    </location>
</feature>
<dbReference type="Pfam" id="PF00249">
    <property type="entry name" value="Myb_DNA-binding"/>
    <property type="match status" value="1"/>
</dbReference>
<feature type="domain" description="Myb-like" evidence="7">
    <location>
        <begin position="70"/>
        <end position="120"/>
    </location>
</feature>
<feature type="domain" description="HTH myb-type" evidence="10">
    <location>
        <begin position="70"/>
        <end position="124"/>
    </location>
</feature>
<dbReference type="EMBL" id="JAAAIL010000838">
    <property type="protein sequence ID" value="KAG0272899.1"/>
    <property type="molecule type" value="Genomic_DNA"/>
</dbReference>
<keyword evidence="12" id="KW-1185">Reference proteome</keyword>
<dbReference type="InterPro" id="IPR051575">
    <property type="entry name" value="Myb-like_DNA-bd"/>
</dbReference>
<feature type="region of interest" description="Disordered" evidence="6">
    <location>
        <begin position="1"/>
        <end position="20"/>
    </location>
</feature>
<feature type="compositionally biased region" description="Basic and acidic residues" evidence="6">
    <location>
        <begin position="222"/>
        <end position="231"/>
    </location>
</feature>
<dbReference type="PANTHER" id="PTHR46621">
    <property type="entry name" value="SNRNA-ACTIVATING PROTEIN COMPLEX SUBUNIT 4"/>
    <property type="match status" value="1"/>
</dbReference>
<dbReference type="InterPro" id="IPR001005">
    <property type="entry name" value="SANT/Myb"/>
</dbReference>
<feature type="domain" description="C2H2-type" evidence="8">
    <location>
        <begin position="854"/>
        <end position="884"/>
    </location>
</feature>
<dbReference type="SUPFAM" id="SSF46689">
    <property type="entry name" value="Homeodomain-like"/>
    <property type="match status" value="2"/>
</dbReference>
<evidence type="ECO:0000259" key="10">
    <source>
        <dbReference type="PROSITE" id="PS51294"/>
    </source>
</evidence>
<dbReference type="InterPro" id="IPR017930">
    <property type="entry name" value="Myb_dom"/>
</dbReference>
<dbReference type="GO" id="GO:0042796">
    <property type="term" value="P:snRNA transcription by RNA polymerase III"/>
    <property type="evidence" value="ECO:0007669"/>
    <property type="project" value="TreeGrafter"/>
</dbReference>
<keyword evidence="1" id="KW-0805">Transcription regulation</keyword>
<evidence type="ECO:0000313" key="11">
    <source>
        <dbReference type="EMBL" id="KAG0272899.1"/>
    </source>
</evidence>
<dbReference type="PROSITE" id="PS50090">
    <property type="entry name" value="MYB_LIKE"/>
    <property type="match status" value="3"/>
</dbReference>
<name>A0AAD4H6J1_9FUNG</name>
<dbReference type="CDD" id="cd00167">
    <property type="entry name" value="SANT"/>
    <property type="match status" value="3"/>
</dbReference>
<dbReference type="PROSITE" id="PS00028">
    <property type="entry name" value="ZINC_FINGER_C2H2_1"/>
    <property type="match status" value="3"/>
</dbReference>
<feature type="domain" description="C2H2-type" evidence="8">
    <location>
        <begin position="745"/>
        <end position="772"/>
    </location>
</feature>
<feature type="domain" description="C2H2-type" evidence="8">
    <location>
        <begin position="539"/>
        <end position="568"/>
    </location>
</feature>
<evidence type="ECO:0000259" key="7">
    <source>
        <dbReference type="PROSITE" id="PS50090"/>
    </source>
</evidence>
<dbReference type="GO" id="GO:0042795">
    <property type="term" value="P:snRNA transcription by RNA polymerase II"/>
    <property type="evidence" value="ECO:0007669"/>
    <property type="project" value="TreeGrafter"/>
</dbReference>
<dbReference type="PROSITE" id="PS51294">
    <property type="entry name" value="HTH_MYB"/>
    <property type="match status" value="3"/>
</dbReference>
<dbReference type="InterPro" id="IPR009057">
    <property type="entry name" value="Homeodomain-like_sf"/>
</dbReference>
<proteinExistence type="predicted"/>
<evidence type="ECO:0000313" key="12">
    <source>
        <dbReference type="Proteomes" id="UP001194580"/>
    </source>
</evidence>
<feature type="domain" description="HTH myb-type" evidence="10">
    <location>
        <begin position="24"/>
        <end position="65"/>
    </location>
</feature>
<dbReference type="Gene3D" id="1.10.10.60">
    <property type="entry name" value="Homeodomain-like"/>
    <property type="match status" value="3"/>
</dbReference>
<dbReference type="PROSITE" id="PS50157">
    <property type="entry name" value="ZINC_FINGER_C2H2_2"/>
    <property type="match status" value="3"/>
</dbReference>
<keyword evidence="2" id="KW-0238">DNA-binding</keyword>
<dbReference type="AlphaFoldDB" id="A0AAD4H6J1"/>
<feature type="domain" description="Myb-like" evidence="7">
    <location>
        <begin position="16"/>
        <end position="69"/>
    </location>
</feature>
<dbReference type="Pfam" id="PF13921">
    <property type="entry name" value="Myb_DNA-bind_6"/>
    <property type="match status" value="1"/>
</dbReference>
<gene>
    <name evidence="11" type="ORF">BGZ95_011304</name>
</gene>
<dbReference type="SMART" id="SM00355">
    <property type="entry name" value="ZnF_C2H2"/>
    <property type="match status" value="5"/>
</dbReference>
<evidence type="ECO:0000259" key="8">
    <source>
        <dbReference type="PROSITE" id="PS50157"/>
    </source>
</evidence>
<keyword evidence="5" id="KW-0863">Zinc-finger</keyword>
<keyword evidence="3" id="KW-0804">Transcription</keyword>
<dbReference type="Proteomes" id="UP001194580">
    <property type="component" value="Unassembled WGS sequence"/>
</dbReference>